<keyword evidence="2" id="KW-0805">Transcription regulation</keyword>
<dbReference type="Pfam" id="PF03514">
    <property type="entry name" value="GRAS"/>
    <property type="match status" value="1"/>
</dbReference>
<feature type="compositionally biased region" description="Basic and acidic residues" evidence="6">
    <location>
        <begin position="230"/>
        <end position="239"/>
    </location>
</feature>
<comment type="similarity">
    <text evidence="5">Belongs to the GRAS family.</text>
</comment>
<evidence type="ECO:0000256" key="4">
    <source>
        <dbReference type="ARBA" id="ARBA00023242"/>
    </source>
</evidence>
<feature type="region of interest" description="Disordered" evidence="6">
    <location>
        <begin position="229"/>
        <end position="263"/>
    </location>
</feature>
<proteinExistence type="inferred from homology"/>
<feature type="short sequence motif" description="VHIID" evidence="5">
    <location>
        <begin position="448"/>
        <end position="452"/>
    </location>
</feature>
<organism evidence="7 8">
    <name type="scientific">Senna tora</name>
    <dbReference type="NCBI Taxonomy" id="362788"/>
    <lineage>
        <taxon>Eukaryota</taxon>
        <taxon>Viridiplantae</taxon>
        <taxon>Streptophyta</taxon>
        <taxon>Embryophyta</taxon>
        <taxon>Tracheophyta</taxon>
        <taxon>Spermatophyta</taxon>
        <taxon>Magnoliopsida</taxon>
        <taxon>eudicotyledons</taxon>
        <taxon>Gunneridae</taxon>
        <taxon>Pentapetalae</taxon>
        <taxon>rosids</taxon>
        <taxon>fabids</taxon>
        <taxon>Fabales</taxon>
        <taxon>Fabaceae</taxon>
        <taxon>Caesalpinioideae</taxon>
        <taxon>Cassia clade</taxon>
        <taxon>Senna</taxon>
    </lineage>
</organism>
<dbReference type="PROSITE" id="PS50985">
    <property type="entry name" value="GRAS"/>
    <property type="match status" value="1"/>
</dbReference>
<evidence type="ECO:0000256" key="3">
    <source>
        <dbReference type="ARBA" id="ARBA00023163"/>
    </source>
</evidence>
<feature type="region of interest" description="Leucine repeat II (LRII)" evidence="5">
    <location>
        <begin position="498"/>
        <end position="530"/>
    </location>
</feature>
<comment type="caution">
    <text evidence="5">Lacks conserved residue(s) required for the propagation of feature annotation.</text>
</comment>
<comment type="caution">
    <text evidence="7">The sequence shown here is derived from an EMBL/GenBank/DDBJ whole genome shotgun (WGS) entry which is preliminary data.</text>
</comment>
<dbReference type="InterPro" id="IPR005202">
    <property type="entry name" value="TF_GRAS"/>
</dbReference>
<feature type="region of interest" description="SAW" evidence="5">
    <location>
        <begin position="636"/>
        <end position="716"/>
    </location>
</feature>
<evidence type="ECO:0000256" key="1">
    <source>
        <dbReference type="ARBA" id="ARBA00004123"/>
    </source>
</evidence>
<dbReference type="OrthoDB" id="47276at2759"/>
<dbReference type="Proteomes" id="UP000634136">
    <property type="component" value="Unassembled WGS sequence"/>
</dbReference>
<evidence type="ECO:0000256" key="2">
    <source>
        <dbReference type="ARBA" id="ARBA00023015"/>
    </source>
</evidence>
<accession>A0A834W194</accession>
<protein>
    <submittedName>
        <fullName evidence="7">Scarecrow-like protein 14</fullName>
    </submittedName>
</protein>
<feature type="region of interest" description="Leucine repeat I (LRI)" evidence="5">
    <location>
        <begin position="338"/>
        <end position="398"/>
    </location>
</feature>
<comment type="subcellular location">
    <subcellularLocation>
        <location evidence="1">Nucleus</location>
    </subcellularLocation>
</comment>
<feature type="region of interest" description="Disordered" evidence="6">
    <location>
        <begin position="294"/>
        <end position="333"/>
    </location>
</feature>
<evidence type="ECO:0000313" key="7">
    <source>
        <dbReference type="EMBL" id="KAF7805443.1"/>
    </source>
</evidence>
<gene>
    <name evidence="7" type="ORF">G2W53_037604</name>
</gene>
<keyword evidence="8" id="KW-1185">Reference proteome</keyword>
<name>A0A834W194_9FABA</name>
<feature type="region of interest" description="VHIID" evidence="5">
    <location>
        <begin position="417"/>
        <end position="482"/>
    </location>
</feature>
<dbReference type="GO" id="GO:0005634">
    <property type="term" value="C:nucleus"/>
    <property type="evidence" value="ECO:0007669"/>
    <property type="project" value="UniProtKB-SubCell"/>
</dbReference>
<dbReference type="PANTHER" id="PTHR31636">
    <property type="entry name" value="OSJNBA0084A10.13 PROTEIN-RELATED"/>
    <property type="match status" value="1"/>
</dbReference>
<keyword evidence="3" id="KW-0804">Transcription</keyword>
<feature type="compositionally biased region" description="Basic residues" evidence="6">
    <location>
        <begin position="322"/>
        <end position="333"/>
    </location>
</feature>
<reference evidence="7" key="1">
    <citation type="submission" date="2020-09" db="EMBL/GenBank/DDBJ databases">
        <title>Genome-Enabled Discovery of Anthraquinone Biosynthesis in Senna tora.</title>
        <authorList>
            <person name="Kang S.-H."/>
            <person name="Pandey R.P."/>
            <person name="Lee C.-M."/>
            <person name="Sim J.-S."/>
            <person name="Jeong J.-T."/>
            <person name="Choi B.-S."/>
            <person name="Jung M."/>
            <person name="Ginzburg D."/>
            <person name="Zhao K."/>
            <person name="Won S.Y."/>
            <person name="Oh T.-J."/>
            <person name="Yu Y."/>
            <person name="Kim N.-H."/>
            <person name="Lee O.R."/>
            <person name="Lee T.-H."/>
            <person name="Bashyal P."/>
            <person name="Kim T.-S."/>
            <person name="Lee W.-H."/>
            <person name="Kawkins C."/>
            <person name="Kim C.-K."/>
            <person name="Kim J.S."/>
            <person name="Ahn B.O."/>
            <person name="Rhee S.Y."/>
            <person name="Sohng J.K."/>
        </authorList>
    </citation>
    <scope>NUCLEOTIDE SEQUENCE</scope>
    <source>
        <tissue evidence="7">Leaf</tissue>
    </source>
</reference>
<dbReference type="EMBL" id="JAAIUW010000012">
    <property type="protein sequence ID" value="KAF7805443.1"/>
    <property type="molecule type" value="Genomic_DNA"/>
</dbReference>
<dbReference type="AlphaFoldDB" id="A0A834W194"/>
<sequence>MSLGSMDSSFFPSENYASPSTFSTDEDSPLDEIDFSGTVLRYINQMLMEEDMQEKPCMFHDSLALQAAEKSFYEVIGEKYPSSSTQHYLQNYHNVDDNVSGRFSDFSSADTSKSNDSQLSNAHVTGYNKPSIFETAFPANFVFQSNPISSAQASIANRSSYTNSQNGTVGSFMTESLESSLLSKSESVLQFERGVEEANKFLPKDNPLIINLESNTFSPPFRRNQQMGIKTEKSDREHLLSYSKGSKNHEREDETYLEDGRSNKQSAVYVDDHDLPELFDKVLLGTGCGKDERPMCISSENRQSGPGPDMNVQQNEESNKSHNGKARVKKQNKKKEVVDLRTTLILGAQAVSSDDRITSNELLKQIRQHSSPLGDGSQRLAHCFANALETRLAGTGTQIYTALSSKRTSAADMLKAYHMYLSACPFKKLAIIFANHTILSLAKGVETLHIVDFGIRYGFQWPALIYRLSKQPGGPPKLRITGIELPQPGFKPAERVQETGCRLARYCERFNVPFEYNAIAQKWETIKVEDLKIKENELVIVNCLVRFKNLLDETVVLNSPRDAVLNVIRQINPNVFIHTSVNGCYNAPFFVSRFREALFHYSSMFDMLDSNVGREDPMRLMFEKEFFGREVMNIVACEGCERIERPETYKQWQVRNMRAGFRQVGLDKQLINKLRGKLTSAYHSDFMLNEDGNWMLQVALEFSTSRGGYLVYAVLHLRGSRNPSSIFWCCCHIYDFDCRLFCLFSD</sequence>
<evidence type="ECO:0000256" key="6">
    <source>
        <dbReference type="SAM" id="MobiDB-lite"/>
    </source>
</evidence>
<evidence type="ECO:0000313" key="8">
    <source>
        <dbReference type="Proteomes" id="UP000634136"/>
    </source>
</evidence>
<keyword evidence="4" id="KW-0539">Nucleus</keyword>
<feature type="compositionally biased region" description="Basic and acidic residues" evidence="6">
    <location>
        <begin position="247"/>
        <end position="262"/>
    </location>
</feature>
<evidence type="ECO:0000256" key="5">
    <source>
        <dbReference type="PROSITE-ProRule" id="PRU01191"/>
    </source>
</evidence>